<feature type="compositionally biased region" description="Polar residues" evidence="10">
    <location>
        <begin position="116"/>
        <end position="139"/>
    </location>
</feature>
<keyword evidence="8 9" id="KW-0012">Acyltransferase</keyword>
<sequence>MSLLRQTRCVISRRRQVAYLHVSPAWWATRKVLQQFKLADIGEGITECEIIKWSVSPQSLIGAFEPLCEVQSDKASVEITSPYDGTVKEILVQEGQVAKVGDGLCVIEVDEEASDSSDVPTSESPDASTNAANPSQQHQAPERASEQLERSVVVEVQPAAAEKPSVARPPHPLNSNELASTASWSGDSAGTIVDKKATEVEVLVLPAVRYFARQSGVDISLLAPGSGKNGRVERIDVERYLAGGKSAASEQPSAALAPPPAEEDVVVELGRTRYGMWKAMEKSLEIPHFGYSTSLDLTTLHTILPILNANIPQHYLPPSQKPSTPPAASPSSFFPVPAPPVPPASGTYDKLTYLPVLLKTLSKAMHSWPIFRSSITPGIVSSGSKPTLTVRPHSDISIALSTPTGLYTPTVRAVDNHSVYSLASTLKHLAHLGRQDPSGLTPTELPRRGGTLTVSNVGAIGAGESAMPVLVPGGGVAIVALGRARWVWDVERGDGKGERRLKLGISWSADHRVIEGAELAAFVETWRGYVEQPERMIAEGV</sequence>
<dbReference type="Pfam" id="PF00198">
    <property type="entry name" value="2-oxoacid_dh"/>
    <property type="match status" value="1"/>
</dbReference>
<evidence type="ECO:0000256" key="6">
    <source>
        <dbReference type="ARBA" id="ARBA00022946"/>
    </source>
</evidence>
<dbReference type="InterPro" id="IPR036625">
    <property type="entry name" value="E3-bd_dom_sf"/>
</dbReference>
<dbReference type="InterPro" id="IPR000089">
    <property type="entry name" value="Biotin_lipoyl"/>
</dbReference>
<evidence type="ECO:0000256" key="8">
    <source>
        <dbReference type="ARBA" id="ARBA00023315"/>
    </source>
</evidence>
<dbReference type="GO" id="GO:0045333">
    <property type="term" value="P:cellular respiration"/>
    <property type="evidence" value="ECO:0007669"/>
    <property type="project" value="UniProtKB-ARBA"/>
</dbReference>
<dbReference type="InterPro" id="IPR011053">
    <property type="entry name" value="Single_hybrid_motif"/>
</dbReference>
<feature type="compositionally biased region" description="Polar residues" evidence="10">
    <location>
        <begin position="173"/>
        <end position="188"/>
    </location>
</feature>
<comment type="subcellular location">
    <subcellularLocation>
        <location evidence="2">Mitochondrion matrix</location>
    </subcellularLocation>
</comment>
<keyword evidence="14" id="KW-1185">Reference proteome</keyword>
<keyword evidence="7" id="KW-0496">Mitochondrion</keyword>
<dbReference type="Proteomes" id="UP001203297">
    <property type="component" value="Unassembled WGS sequence"/>
</dbReference>
<dbReference type="AlphaFoldDB" id="A0AAD4QJN3"/>
<dbReference type="InterPro" id="IPR050743">
    <property type="entry name" value="2-oxoacid_DH_E2_comp"/>
</dbReference>
<accession>A0AAD4QJN3</accession>
<keyword evidence="6" id="KW-0809">Transit peptide</keyword>
<keyword evidence="4 9" id="KW-0808">Transferase</keyword>
<reference evidence="13" key="1">
    <citation type="journal article" date="2022" name="New Phytol.">
        <title>Evolutionary transition to the ectomycorrhizal habit in the genomes of a hyperdiverse lineage of mushroom-forming fungi.</title>
        <authorList>
            <person name="Looney B."/>
            <person name="Miyauchi S."/>
            <person name="Morin E."/>
            <person name="Drula E."/>
            <person name="Courty P.E."/>
            <person name="Kohler A."/>
            <person name="Kuo A."/>
            <person name="LaButti K."/>
            <person name="Pangilinan J."/>
            <person name="Lipzen A."/>
            <person name="Riley R."/>
            <person name="Andreopoulos W."/>
            <person name="He G."/>
            <person name="Johnson J."/>
            <person name="Nolan M."/>
            <person name="Tritt A."/>
            <person name="Barry K.W."/>
            <person name="Grigoriev I.V."/>
            <person name="Nagy L.G."/>
            <person name="Hibbett D."/>
            <person name="Henrissat B."/>
            <person name="Matheny P.B."/>
            <person name="Labbe J."/>
            <person name="Martin F.M."/>
        </authorList>
    </citation>
    <scope>NUCLEOTIDE SEQUENCE</scope>
    <source>
        <strain evidence="13">BPL690</strain>
    </source>
</reference>
<keyword evidence="5 9" id="KW-0450">Lipoyl</keyword>
<comment type="similarity">
    <text evidence="3 9">Belongs to the 2-oxoacid dehydrogenase family.</text>
</comment>
<feature type="domain" description="Peripheral subunit-binding (PSBD)" evidence="12">
    <location>
        <begin position="203"/>
        <end position="241"/>
    </location>
</feature>
<dbReference type="Gene3D" id="3.30.559.10">
    <property type="entry name" value="Chloramphenicol acetyltransferase-like domain"/>
    <property type="match status" value="1"/>
</dbReference>
<feature type="compositionally biased region" description="Basic and acidic residues" evidence="10">
    <location>
        <begin position="140"/>
        <end position="149"/>
    </location>
</feature>
<organism evidence="13 14">
    <name type="scientific">Multifurca ochricompacta</name>
    <dbReference type="NCBI Taxonomy" id="376703"/>
    <lineage>
        <taxon>Eukaryota</taxon>
        <taxon>Fungi</taxon>
        <taxon>Dikarya</taxon>
        <taxon>Basidiomycota</taxon>
        <taxon>Agaricomycotina</taxon>
        <taxon>Agaricomycetes</taxon>
        <taxon>Russulales</taxon>
        <taxon>Russulaceae</taxon>
        <taxon>Multifurca</taxon>
    </lineage>
</organism>
<evidence type="ECO:0000259" key="12">
    <source>
        <dbReference type="PROSITE" id="PS51826"/>
    </source>
</evidence>
<dbReference type="PANTHER" id="PTHR43178">
    <property type="entry name" value="DIHYDROLIPOAMIDE ACETYLTRANSFERASE COMPONENT OF PYRUVATE DEHYDROGENASE COMPLEX"/>
    <property type="match status" value="1"/>
</dbReference>
<dbReference type="SUPFAM" id="SSF51230">
    <property type="entry name" value="Single hybrid motif"/>
    <property type="match status" value="1"/>
</dbReference>
<name>A0AAD4QJN3_9AGAM</name>
<dbReference type="FunFam" id="2.40.50.100:FF:000013">
    <property type="entry name" value="Dihydrolipoamide acetyltransferase component of pyruvate dehydrogenase complex"/>
    <property type="match status" value="1"/>
</dbReference>
<dbReference type="Pfam" id="PF00364">
    <property type="entry name" value="Biotin_lipoyl"/>
    <property type="match status" value="1"/>
</dbReference>
<evidence type="ECO:0000256" key="4">
    <source>
        <dbReference type="ARBA" id="ARBA00022679"/>
    </source>
</evidence>
<dbReference type="PROSITE" id="PS50968">
    <property type="entry name" value="BIOTINYL_LIPOYL"/>
    <property type="match status" value="1"/>
</dbReference>
<comment type="caution">
    <text evidence="13">The sequence shown here is derived from an EMBL/GenBank/DDBJ whole genome shotgun (WGS) entry which is preliminary data.</text>
</comment>
<evidence type="ECO:0000256" key="3">
    <source>
        <dbReference type="ARBA" id="ARBA00007317"/>
    </source>
</evidence>
<dbReference type="PANTHER" id="PTHR43178:SF5">
    <property type="entry name" value="LIPOAMIDE ACYLTRANSFERASE COMPONENT OF BRANCHED-CHAIN ALPHA-KETO ACID DEHYDROGENASE COMPLEX, MITOCHONDRIAL"/>
    <property type="match status" value="1"/>
</dbReference>
<dbReference type="PROSITE" id="PS51826">
    <property type="entry name" value="PSBD"/>
    <property type="match status" value="1"/>
</dbReference>
<dbReference type="EC" id="2.3.1.-" evidence="9"/>
<evidence type="ECO:0000256" key="10">
    <source>
        <dbReference type="SAM" id="MobiDB-lite"/>
    </source>
</evidence>
<evidence type="ECO:0000313" key="14">
    <source>
        <dbReference type="Proteomes" id="UP001203297"/>
    </source>
</evidence>
<evidence type="ECO:0000256" key="2">
    <source>
        <dbReference type="ARBA" id="ARBA00004305"/>
    </source>
</evidence>
<evidence type="ECO:0000256" key="1">
    <source>
        <dbReference type="ARBA" id="ARBA00001938"/>
    </source>
</evidence>
<dbReference type="InterPro" id="IPR001078">
    <property type="entry name" value="2-oxoacid_DH_actylTfrase"/>
</dbReference>
<dbReference type="GO" id="GO:0031405">
    <property type="term" value="F:lipoic acid binding"/>
    <property type="evidence" value="ECO:0007669"/>
    <property type="project" value="TreeGrafter"/>
</dbReference>
<comment type="cofactor">
    <cofactor evidence="1 9">
        <name>(R)-lipoate</name>
        <dbReference type="ChEBI" id="CHEBI:83088"/>
    </cofactor>
</comment>
<protein>
    <recommendedName>
        <fullName evidence="9">Dihydrolipoamide acetyltransferase component of pyruvate dehydrogenase complex</fullName>
        <ecNumber evidence="9">2.3.1.-</ecNumber>
    </recommendedName>
</protein>
<gene>
    <name evidence="13" type="ORF">B0F90DRAFT_1913571</name>
</gene>
<evidence type="ECO:0000256" key="7">
    <source>
        <dbReference type="ARBA" id="ARBA00023128"/>
    </source>
</evidence>
<dbReference type="GO" id="GO:0005759">
    <property type="term" value="C:mitochondrial matrix"/>
    <property type="evidence" value="ECO:0007669"/>
    <property type="project" value="UniProtKB-SubCell"/>
</dbReference>
<proteinExistence type="inferred from homology"/>
<dbReference type="InterPro" id="IPR023213">
    <property type="entry name" value="CAT-like_dom_sf"/>
</dbReference>
<dbReference type="GO" id="GO:0016407">
    <property type="term" value="F:acetyltransferase activity"/>
    <property type="evidence" value="ECO:0007669"/>
    <property type="project" value="TreeGrafter"/>
</dbReference>
<evidence type="ECO:0000256" key="5">
    <source>
        <dbReference type="ARBA" id="ARBA00022823"/>
    </source>
</evidence>
<dbReference type="InterPro" id="IPR004167">
    <property type="entry name" value="PSBD"/>
</dbReference>
<dbReference type="EMBL" id="WTXG01000127">
    <property type="protein sequence ID" value="KAI0292236.1"/>
    <property type="molecule type" value="Genomic_DNA"/>
</dbReference>
<feature type="domain" description="Lipoyl-binding" evidence="11">
    <location>
        <begin position="33"/>
        <end position="108"/>
    </location>
</feature>
<dbReference type="Pfam" id="PF02817">
    <property type="entry name" value="E3_binding"/>
    <property type="match status" value="1"/>
</dbReference>
<dbReference type="Gene3D" id="2.40.50.100">
    <property type="match status" value="1"/>
</dbReference>
<evidence type="ECO:0000313" key="13">
    <source>
        <dbReference type="EMBL" id="KAI0292236.1"/>
    </source>
</evidence>
<dbReference type="SUPFAM" id="SSF52777">
    <property type="entry name" value="CoA-dependent acyltransferases"/>
    <property type="match status" value="1"/>
</dbReference>
<evidence type="ECO:0000259" key="11">
    <source>
        <dbReference type="PROSITE" id="PS50968"/>
    </source>
</evidence>
<evidence type="ECO:0000256" key="9">
    <source>
        <dbReference type="RuleBase" id="RU003423"/>
    </source>
</evidence>
<dbReference type="CDD" id="cd06849">
    <property type="entry name" value="lipoyl_domain"/>
    <property type="match status" value="1"/>
</dbReference>
<dbReference type="Gene3D" id="4.10.320.10">
    <property type="entry name" value="E3-binding domain"/>
    <property type="match status" value="1"/>
</dbReference>
<dbReference type="SUPFAM" id="SSF47005">
    <property type="entry name" value="Peripheral subunit-binding domain of 2-oxo acid dehydrogenase complex"/>
    <property type="match status" value="1"/>
</dbReference>
<feature type="region of interest" description="Disordered" evidence="10">
    <location>
        <begin position="111"/>
        <end position="188"/>
    </location>
</feature>